<keyword evidence="3" id="KW-1185">Reference proteome</keyword>
<reference evidence="3" key="1">
    <citation type="journal article" date="2011" name="Genome Res.">
        <title>Phylogeny-wide analysis of social amoeba genomes highlights ancient origins for complex intercellular communication.</title>
        <authorList>
            <person name="Heidel A.J."/>
            <person name="Lawal H.M."/>
            <person name="Felder M."/>
            <person name="Schilde C."/>
            <person name="Helps N.R."/>
            <person name="Tunggal B."/>
            <person name="Rivero F."/>
            <person name="John U."/>
            <person name="Schleicher M."/>
            <person name="Eichinger L."/>
            <person name="Platzer M."/>
            <person name="Noegel A.A."/>
            <person name="Schaap P."/>
            <person name="Gloeckner G."/>
        </authorList>
    </citation>
    <scope>NUCLEOTIDE SEQUENCE [LARGE SCALE GENOMIC DNA]</scope>
    <source>
        <strain evidence="3">SH3</strain>
    </source>
</reference>
<feature type="compositionally biased region" description="Low complexity" evidence="1">
    <location>
        <begin position="99"/>
        <end position="119"/>
    </location>
</feature>
<dbReference type="GeneID" id="14868070"/>
<feature type="compositionally biased region" description="Polar residues" evidence="1">
    <location>
        <begin position="120"/>
        <end position="135"/>
    </location>
</feature>
<evidence type="ECO:0000256" key="1">
    <source>
        <dbReference type="SAM" id="MobiDB-lite"/>
    </source>
</evidence>
<name>F4Q886_CACFS</name>
<organism evidence="2 3">
    <name type="scientific">Cavenderia fasciculata</name>
    <name type="common">Slime mold</name>
    <name type="synonym">Dictyostelium fasciculatum</name>
    <dbReference type="NCBI Taxonomy" id="261658"/>
    <lineage>
        <taxon>Eukaryota</taxon>
        <taxon>Amoebozoa</taxon>
        <taxon>Evosea</taxon>
        <taxon>Eumycetozoa</taxon>
        <taxon>Dictyostelia</taxon>
        <taxon>Acytosteliales</taxon>
        <taxon>Cavenderiaceae</taxon>
        <taxon>Cavenderia</taxon>
    </lineage>
</organism>
<dbReference type="AlphaFoldDB" id="F4Q886"/>
<dbReference type="KEGG" id="dfa:DFA_09658"/>
<accession>F4Q886</accession>
<dbReference type="EMBL" id="GL883025">
    <property type="protein sequence ID" value="EGG15986.1"/>
    <property type="molecule type" value="Genomic_DNA"/>
</dbReference>
<sequence length="176" mass="20170">MVNTNPIKEDNDLPSIENLSVKATNVLITTPEKASGNMEWKSPIGQSILAKVNEYRSCSYSWPQTEKMIANDFPTYDFSHDRLRVALKTHYMKEKPTANPNINNDNNNNNNNNNNENNNSISIDTRQHPTSNLSPDSIDELSDVKYLELKVEFFQMRTLRAQIKLQKARQKANATR</sequence>
<dbReference type="Proteomes" id="UP000007797">
    <property type="component" value="Unassembled WGS sequence"/>
</dbReference>
<feature type="region of interest" description="Disordered" evidence="1">
    <location>
        <begin position="95"/>
        <end position="137"/>
    </location>
</feature>
<dbReference type="RefSeq" id="XP_004352311.1">
    <property type="nucleotide sequence ID" value="XM_004352259.1"/>
</dbReference>
<proteinExistence type="predicted"/>
<evidence type="ECO:0000313" key="3">
    <source>
        <dbReference type="Proteomes" id="UP000007797"/>
    </source>
</evidence>
<gene>
    <name evidence="2" type="ORF">DFA_09658</name>
</gene>
<evidence type="ECO:0000313" key="2">
    <source>
        <dbReference type="EMBL" id="EGG15986.1"/>
    </source>
</evidence>
<protein>
    <submittedName>
        <fullName evidence="2">Uncharacterized protein</fullName>
    </submittedName>
</protein>